<keyword evidence="2" id="KW-0472">Membrane</keyword>
<reference evidence="3" key="1">
    <citation type="submission" date="2020-05" db="EMBL/GenBank/DDBJ databases">
        <title>Mycena genomes resolve the evolution of fungal bioluminescence.</title>
        <authorList>
            <person name="Tsai I.J."/>
        </authorList>
    </citation>
    <scope>NUCLEOTIDE SEQUENCE</scope>
    <source>
        <strain evidence="3">CCC161011</strain>
    </source>
</reference>
<sequence length="78" mass="8456">MGFLADSPPPVVVPVLSVFLGLFLLLNFVKGEKDTSDDGSSTNAPDNSSVHEAGSTREFTEDERLGIYNFRFTSLSLC</sequence>
<evidence type="ECO:0000313" key="4">
    <source>
        <dbReference type="Proteomes" id="UP000620124"/>
    </source>
</evidence>
<evidence type="ECO:0000256" key="2">
    <source>
        <dbReference type="SAM" id="Phobius"/>
    </source>
</evidence>
<feature type="transmembrane region" description="Helical" evidence="2">
    <location>
        <begin position="12"/>
        <end position="29"/>
    </location>
</feature>
<feature type="compositionally biased region" description="Polar residues" evidence="1">
    <location>
        <begin position="38"/>
        <end position="50"/>
    </location>
</feature>
<evidence type="ECO:0000256" key="1">
    <source>
        <dbReference type="SAM" id="MobiDB-lite"/>
    </source>
</evidence>
<dbReference type="Proteomes" id="UP000620124">
    <property type="component" value="Unassembled WGS sequence"/>
</dbReference>
<proteinExistence type="predicted"/>
<keyword evidence="2" id="KW-1133">Transmembrane helix</keyword>
<organism evidence="3 4">
    <name type="scientific">Mycena venus</name>
    <dbReference type="NCBI Taxonomy" id="2733690"/>
    <lineage>
        <taxon>Eukaryota</taxon>
        <taxon>Fungi</taxon>
        <taxon>Dikarya</taxon>
        <taxon>Basidiomycota</taxon>
        <taxon>Agaricomycotina</taxon>
        <taxon>Agaricomycetes</taxon>
        <taxon>Agaricomycetidae</taxon>
        <taxon>Agaricales</taxon>
        <taxon>Marasmiineae</taxon>
        <taxon>Mycenaceae</taxon>
        <taxon>Mycena</taxon>
    </lineage>
</organism>
<accession>A0A8H6Z6Y1</accession>
<feature type="region of interest" description="Disordered" evidence="1">
    <location>
        <begin position="33"/>
        <end position="58"/>
    </location>
</feature>
<protein>
    <submittedName>
        <fullName evidence="3">Uncharacterized protein</fullName>
    </submittedName>
</protein>
<keyword evidence="4" id="KW-1185">Reference proteome</keyword>
<gene>
    <name evidence="3" type="ORF">MVEN_00028400</name>
</gene>
<keyword evidence="2" id="KW-0812">Transmembrane</keyword>
<dbReference type="EMBL" id="JACAZI010000001">
    <property type="protein sequence ID" value="KAF7371719.1"/>
    <property type="molecule type" value="Genomic_DNA"/>
</dbReference>
<dbReference type="AlphaFoldDB" id="A0A8H6Z6Y1"/>
<name>A0A8H6Z6Y1_9AGAR</name>
<comment type="caution">
    <text evidence="3">The sequence shown here is derived from an EMBL/GenBank/DDBJ whole genome shotgun (WGS) entry which is preliminary data.</text>
</comment>
<evidence type="ECO:0000313" key="3">
    <source>
        <dbReference type="EMBL" id="KAF7371719.1"/>
    </source>
</evidence>